<dbReference type="EMBL" id="JBGNUJ010000012">
    <property type="protein sequence ID" value="KAL3952955.1"/>
    <property type="molecule type" value="Genomic_DNA"/>
</dbReference>
<name>A0ACC4DCC8_PURLI</name>
<evidence type="ECO:0000313" key="1">
    <source>
        <dbReference type="EMBL" id="KAL3952955.1"/>
    </source>
</evidence>
<reference evidence="1" key="1">
    <citation type="submission" date="2024-12" db="EMBL/GenBank/DDBJ databases">
        <title>Comparative genomics and development of molecular markers within Purpureocillium lilacinum and among Purpureocillium species.</title>
        <authorList>
            <person name="Yeh Z.-Y."/>
            <person name="Ni N.-T."/>
            <person name="Lo P.-H."/>
            <person name="Mushyakhwo K."/>
            <person name="Lin C.-F."/>
            <person name="Nai Y.-S."/>
        </authorList>
    </citation>
    <scope>NUCLEOTIDE SEQUENCE</scope>
    <source>
        <strain evidence="1">NCHU-NPUST-175</strain>
    </source>
</reference>
<accession>A0ACC4DCC8</accession>
<comment type="caution">
    <text evidence="1">The sequence shown here is derived from an EMBL/GenBank/DDBJ whole genome shotgun (WGS) entry which is preliminary data.</text>
</comment>
<dbReference type="Proteomes" id="UP001638806">
    <property type="component" value="Unassembled WGS sequence"/>
</dbReference>
<sequence>MDTDFLFCLISDTVDSIELDVFIPQYTAALRTWESQNTSFVVSNRTPPTKSPLVVLIACLPGYCPSARPFPTSPTAPLPPVPHAGDLGVAHLALQLEDAVHEGLAGRGAAGDVDVDGDDAVAAADDAVAVVVVAAAVGAAAHGDDPAGVGHLIVDLAQGGGHLVGEGAGDDHDVRLAGEARKMIPRRSWSYRGVERCIISTAQQARPKVMGQREDWRAQLAMTSREVLFVFEYRDSVSPTNVPLHTRTQRERGDRKSHGRWAWYAQRILDDALGALLARQRDFLARLGERRGAGAVRCQRARISAGTGGKRGGGSEGDEGSRGLGCSSVVSLPRTRTSRSPSMPGGGCSGGHRGGRGQGSFFYLAGPLRPLSSSTGAS</sequence>
<keyword evidence="2" id="KW-1185">Reference proteome</keyword>
<protein>
    <submittedName>
        <fullName evidence="1">Uncharacterized protein</fullName>
    </submittedName>
</protein>
<organism evidence="1 2">
    <name type="scientific">Purpureocillium lilacinum</name>
    <name type="common">Paecilomyces lilacinus</name>
    <dbReference type="NCBI Taxonomy" id="33203"/>
    <lineage>
        <taxon>Eukaryota</taxon>
        <taxon>Fungi</taxon>
        <taxon>Dikarya</taxon>
        <taxon>Ascomycota</taxon>
        <taxon>Pezizomycotina</taxon>
        <taxon>Sordariomycetes</taxon>
        <taxon>Hypocreomycetidae</taxon>
        <taxon>Hypocreales</taxon>
        <taxon>Ophiocordycipitaceae</taxon>
        <taxon>Purpureocillium</taxon>
    </lineage>
</organism>
<gene>
    <name evidence="1" type="ORF">ACCO45_012898</name>
</gene>
<evidence type="ECO:0000313" key="2">
    <source>
        <dbReference type="Proteomes" id="UP001638806"/>
    </source>
</evidence>
<proteinExistence type="predicted"/>